<comment type="similarity">
    <text evidence="1">Belongs to the peptidase C40 family.</text>
</comment>
<comment type="caution">
    <text evidence="6">The sequence shown here is derived from an EMBL/GenBank/DDBJ whole genome shotgun (WGS) entry which is preliminary data.</text>
</comment>
<evidence type="ECO:0000256" key="2">
    <source>
        <dbReference type="ARBA" id="ARBA00022670"/>
    </source>
</evidence>
<dbReference type="EMBL" id="MHSS01000015">
    <property type="protein sequence ID" value="OHA47662.1"/>
    <property type="molecule type" value="Genomic_DNA"/>
</dbReference>
<dbReference type="Proteomes" id="UP000177629">
    <property type="component" value="Unassembled WGS sequence"/>
</dbReference>
<dbReference type="Pfam" id="PF00877">
    <property type="entry name" value="NLPC_P60"/>
    <property type="match status" value="1"/>
</dbReference>
<dbReference type="PANTHER" id="PTHR47053">
    <property type="entry name" value="MUREIN DD-ENDOPEPTIDASE MEPH-RELATED"/>
    <property type="match status" value="1"/>
</dbReference>
<evidence type="ECO:0000256" key="1">
    <source>
        <dbReference type="ARBA" id="ARBA00007074"/>
    </source>
</evidence>
<evidence type="ECO:0000313" key="7">
    <source>
        <dbReference type="Proteomes" id="UP000177629"/>
    </source>
</evidence>
<keyword evidence="2" id="KW-0645">Protease</keyword>
<gene>
    <name evidence="6" type="ORF">A2806_03535</name>
</gene>
<evidence type="ECO:0000259" key="5">
    <source>
        <dbReference type="PROSITE" id="PS51935"/>
    </source>
</evidence>
<dbReference type="GO" id="GO:0008234">
    <property type="term" value="F:cysteine-type peptidase activity"/>
    <property type="evidence" value="ECO:0007669"/>
    <property type="project" value="UniProtKB-KW"/>
</dbReference>
<accession>A0A1G2PJ63</accession>
<dbReference type="AlphaFoldDB" id="A0A1G2PJ63"/>
<sequence>MSTLKRKTKEELRQRLVRSAKRYLGRPYYYGAKISHAPSRFDCSSFIKFVYRKIGIDLPRPSLKMAGMGRRVPKKLKRLELGDLLFFHGTQGRYSPMFPEGIGHVAMYIGEGKIIHAKWHPKGRGRVEDASAVEWLLRRDLVVIKRIL</sequence>
<dbReference type="GO" id="GO:0006508">
    <property type="term" value="P:proteolysis"/>
    <property type="evidence" value="ECO:0007669"/>
    <property type="project" value="UniProtKB-KW"/>
</dbReference>
<protein>
    <recommendedName>
        <fullName evidence="5">NlpC/P60 domain-containing protein</fullName>
    </recommendedName>
</protein>
<evidence type="ECO:0000256" key="4">
    <source>
        <dbReference type="ARBA" id="ARBA00022807"/>
    </source>
</evidence>
<dbReference type="SUPFAM" id="SSF54001">
    <property type="entry name" value="Cysteine proteinases"/>
    <property type="match status" value="1"/>
</dbReference>
<dbReference type="PANTHER" id="PTHR47053:SF1">
    <property type="entry name" value="MUREIN DD-ENDOPEPTIDASE MEPH-RELATED"/>
    <property type="match status" value="1"/>
</dbReference>
<keyword evidence="4" id="KW-0788">Thiol protease</keyword>
<keyword evidence="3" id="KW-0378">Hydrolase</keyword>
<name>A0A1G2PJ63_9BACT</name>
<proteinExistence type="inferred from homology"/>
<evidence type="ECO:0000313" key="6">
    <source>
        <dbReference type="EMBL" id="OHA47662.1"/>
    </source>
</evidence>
<dbReference type="InterPro" id="IPR000064">
    <property type="entry name" value="NLP_P60_dom"/>
</dbReference>
<dbReference type="InterPro" id="IPR038765">
    <property type="entry name" value="Papain-like_cys_pep_sf"/>
</dbReference>
<organism evidence="6 7">
    <name type="scientific">Candidatus Terrybacteria bacterium RIFCSPHIGHO2_01_FULL_48_17</name>
    <dbReference type="NCBI Taxonomy" id="1802362"/>
    <lineage>
        <taxon>Bacteria</taxon>
        <taxon>Candidatus Terryibacteriota</taxon>
    </lineage>
</organism>
<dbReference type="InterPro" id="IPR051202">
    <property type="entry name" value="Peptidase_C40"/>
</dbReference>
<dbReference type="PROSITE" id="PS51935">
    <property type="entry name" value="NLPC_P60"/>
    <property type="match status" value="1"/>
</dbReference>
<reference evidence="6 7" key="1">
    <citation type="journal article" date="2016" name="Nat. Commun.">
        <title>Thousands of microbial genomes shed light on interconnected biogeochemical processes in an aquifer system.</title>
        <authorList>
            <person name="Anantharaman K."/>
            <person name="Brown C.T."/>
            <person name="Hug L.A."/>
            <person name="Sharon I."/>
            <person name="Castelle C.J."/>
            <person name="Probst A.J."/>
            <person name="Thomas B.C."/>
            <person name="Singh A."/>
            <person name="Wilkins M.J."/>
            <person name="Karaoz U."/>
            <person name="Brodie E.L."/>
            <person name="Williams K.H."/>
            <person name="Hubbard S.S."/>
            <person name="Banfield J.F."/>
        </authorList>
    </citation>
    <scope>NUCLEOTIDE SEQUENCE [LARGE SCALE GENOMIC DNA]</scope>
</reference>
<evidence type="ECO:0000256" key="3">
    <source>
        <dbReference type="ARBA" id="ARBA00022801"/>
    </source>
</evidence>
<feature type="domain" description="NlpC/P60" evidence="5">
    <location>
        <begin position="10"/>
        <end position="148"/>
    </location>
</feature>
<dbReference type="Gene3D" id="3.90.1720.10">
    <property type="entry name" value="endopeptidase domain like (from Nostoc punctiforme)"/>
    <property type="match status" value="1"/>
</dbReference>
<dbReference type="STRING" id="1802362.A2806_03535"/>